<reference evidence="1 2" key="1">
    <citation type="submission" date="2020-02" db="EMBL/GenBank/DDBJ databases">
        <authorList>
            <person name="Ferguson B K."/>
        </authorList>
    </citation>
    <scope>NUCLEOTIDE SEQUENCE [LARGE SCALE GENOMIC DNA]</scope>
</reference>
<evidence type="ECO:0000313" key="1">
    <source>
        <dbReference type="EMBL" id="CAB0020789.1"/>
    </source>
</evidence>
<dbReference type="Proteomes" id="UP000479000">
    <property type="component" value="Unassembled WGS sequence"/>
</dbReference>
<accession>A0A6H5HQG0</accession>
<gene>
    <name evidence="1" type="ORF">NTEN_LOCUS24334</name>
</gene>
<organism evidence="1 2">
    <name type="scientific">Nesidiocoris tenuis</name>
    <dbReference type="NCBI Taxonomy" id="355587"/>
    <lineage>
        <taxon>Eukaryota</taxon>
        <taxon>Metazoa</taxon>
        <taxon>Ecdysozoa</taxon>
        <taxon>Arthropoda</taxon>
        <taxon>Hexapoda</taxon>
        <taxon>Insecta</taxon>
        <taxon>Pterygota</taxon>
        <taxon>Neoptera</taxon>
        <taxon>Paraneoptera</taxon>
        <taxon>Hemiptera</taxon>
        <taxon>Heteroptera</taxon>
        <taxon>Panheteroptera</taxon>
        <taxon>Cimicomorpha</taxon>
        <taxon>Miridae</taxon>
        <taxon>Dicyphina</taxon>
        <taxon>Nesidiocoris</taxon>
    </lineage>
</organism>
<evidence type="ECO:0000313" key="2">
    <source>
        <dbReference type="Proteomes" id="UP000479000"/>
    </source>
</evidence>
<name>A0A6H5HQG0_9HEMI</name>
<proteinExistence type="predicted"/>
<sequence>VPLGHYLWRDLPQHHHQPLIYIDHLTSLLHVLFRTLRLWRLSDLSMAMIRIPMAYYHYTLHKLPIAETVQHIRVIDREHYRNITSPRSLKPTLLHGYLIQKNSLKKRHCE</sequence>
<protein>
    <submittedName>
        <fullName evidence="1">Uncharacterized protein</fullName>
    </submittedName>
</protein>
<dbReference type="AlphaFoldDB" id="A0A6H5HQG0"/>
<keyword evidence="2" id="KW-1185">Reference proteome</keyword>
<dbReference type="EMBL" id="CADCXU010035773">
    <property type="protein sequence ID" value="CAB0020789.1"/>
    <property type="molecule type" value="Genomic_DNA"/>
</dbReference>
<feature type="non-terminal residue" evidence="1">
    <location>
        <position position="1"/>
    </location>
</feature>